<feature type="transmembrane region" description="Helical" evidence="2">
    <location>
        <begin position="12"/>
        <end position="31"/>
    </location>
</feature>
<proteinExistence type="predicted"/>
<name>A0A1H7ZZG8_9PAST</name>
<sequence>MEKYQKRIGQSLFWIVVTGMLCLLQACTPSLSREQCLRGNWQAIGYNDGVQGRYPSRIDAHQAACAETGVIPNFRQWEMGRKQGLVHYCTEVNARRLGEQGYSFNSVCPPHQAAKLQRVYDRAYRQYQRKKQREKDRAQLKTYREELRKLRSGDMLDFKTEAEAREYMLQLQREIFGIVDKIVGKKWVKALYYCALAHFFENE</sequence>
<evidence type="ECO:0008006" key="5">
    <source>
        <dbReference type="Google" id="ProtNLM"/>
    </source>
</evidence>
<evidence type="ECO:0000313" key="4">
    <source>
        <dbReference type="Proteomes" id="UP000198883"/>
    </source>
</evidence>
<evidence type="ECO:0000256" key="1">
    <source>
        <dbReference type="SAM" id="Coils"/>
    </source>
</evidence>
<dbReference type="STRING" id="97481.SAMN05444853_1341"/>
<keyword evidence="2" id="KW-0812">Transmembrane</keyword>
<dbReference type="EMBL" id="FOBN01000034">
    <property type="protein sequence ID" value="SEM64072.1"/>
    <property type="molecule type" value="Genomic_DNA"/>
</dbReference>
<dbReference type="OrthoDB" id="5917215at2"/>
<gene>
    <name evidence="3" type="ORF">SAMN05444853_1341</name>
</gene>
<dbReference type="RefSeq" id="WP_090923298.1">
    <property type="nucleotide sequence ID" value="NZ_CP016180.1"/>
</dbReference>
<feature type="coiled-coil region" evidence="1">
    <location>
        <begin position="113"/>
        <end position="153"/>
    </location>
</feature>
<dbReference type="InterPro" id="IPR021242">
    <property type="entry name" value="DUF2799"/>
</dbReference>
<dbReference type="GeneID" id="83544477"/>
<dbReference type="PROSITE" id="PS51257">
    <property type="entry name" value="PROKAR_LIPOPROTEIN"/>
    <property type="match status" value="1"/>
</dbReference>
<keyword evidence="2" id="KW-0472">Membrane</keyword>
<dbReference type="AlphaFoldDB" id="A0A1H7ZZG8"/>
<evidence type="ECO:0000313" key="3">
    <source>
        <dbReference type="EMBL" id="SEM64072.1"/>
    </source>
</evidence>
<accession>A0A1H7ZZG8</accession>
<evidence type="ECO:0000256" key="2">
    <source>
        <dbReference type="SAM" id="Phobius"/>
    </source>
</evidence>
<keyword evidence="2" id="KW-1133">Transmembrane helix</keyword>
<dbReference type="Pfam" id="PF10973">
    <property type="entry name" value="DUF2799"/>
    <property type="match status" value="1"/>
</dbReference>
<keyword evidence="1" id="KW-0175">Coiled coil</keyword>
<protein>
    <recommendedName>
        <fullName evidence="5">DUF2799 domain-containing protein</fullName>
    </recommendedName>
</protein>
<reference evidence="4" key="1">
    <citation type="submission" date="2016-10" db="EMBL/GenBank/DDBJ databases">
        <authorList>
            <person name="Varghese N."/>
            <person name="Submissions S."/>
        </authorList>
    </citation>
    <scope>NUCLEOTIDE SEQUENCE [LARGE SCALE GENOMIC DNA]</scope>
    <source>
        <strain evidence="4">DSM 24204</strain>
    </source>
</reference>
<dbReference type="Proteomes" id="UP000198883">
    <property type="component" value="Unassembled WGS sequence"/>
</dbReference>
<organism evidence="3 4">
    <name type="scientific">Phocoenobacter skyensis</name>
    <dbReference type="NCBI Taxonomy" id="97481"/>
    <lineage>
        <taxon>Bacteria</taxon>
        <taxon>Pseudomonadati</taxon>
        <taxon>Pseudomonadota</taxon>
        <taxon>Gammaproteobacteria</taxon>
        <taxon>Pasteurellales</taxon>
        <taxon>Pasteurellaceae</taxon>
        <taxon>Phocoenobacter</taxon>
    </lineage>
</organism>